<dbReference type="PROSITE" id="PS51061">
    <property type="entry name" value="R3H"/>
    <property type="match status" value="1"/>
</dbReference>
<feature type="region of interest" description="Disordered" evidence="1">
    <location>
        <begin position="390"/>
        <end position="587"/>
    </location>
</feature>
<protein>
    <recommendedName>
        <fullName evidence="2">R3H domain-containing protein</fullName>
    </recommendedName>
</protein>
<evidence type="ECO:0000259" key="2">
    <source>
        <dbReference type="PROSITE" id="PS51061"/>
    </source>
</evidence>
<comment type="caution">
    <text evidence="3">The sequence shown here is derived from an EMBL/GenBank/DDBJ whole genome shotgun (WGS) entry which is preliminary data.</text>
</comment>
<accession>A0A1Y2BBW3</accession>
<feature type="region of interest" description="Disordered" evidence="1">
    <location>
        <begin position="277"/>
        <end position="325"/>
    </location>
</feature>
<dbReference type="Proteomes" id="UP000193986">
    <property type="component" value="Unassembled WGS sequence"/>
</dbReference>
<dbReference type="InterPro" id="IPR051189">
    <property type="entry name" value="Splicing_assoc_domain"/>
</dbReference>
<feature type="compositionally biased region" description="Polar residues" evidence="1">
    <location>
        <begin position="278"/>
        <end position="292"/>
    </location>
</feature>
<reference evidence="3 4" key="1">
    <citation type="submission" date="2016-07" db="EMBL/GenBank/DDBJ databases">
        <title>Pervasive Adenine N6-methylation of Active Genes in Fungi.</title>
        <authorList>
            <consortium name="DOE Joint Genome Institute"/>
            <person name="Mondo S.J."/>
            <person name="Dannebaum R.O."/>
            <person name="Kuo R.C."/>
            <person name="Labutti K."/>
            <person name="Haridas S."/>
            <person name="Kuo A."/>
            <person name="Salamov A."/>
            <person name="Ahrendt S.R."/>
            <person name="Lipzen A."/>
            <person name="Sullivan W."/>
            <person name="Andreopoulos W.B."/>
            <person name="Clum A."/>
            <person name="Lindquist E."/>
            <person name="Daum C."/>
            <person name="Ramamoorthy G.K."/>
            <person name="Gryganskyi A."/>
            <person name="Culley D."/>
            <person name="Magnuson J.K."/>
            <person name="James T.Y."/>
            <person name="O'Malley M.A."/>
            <person name="Stajich J.E."/>
            <person name="Spatafora J.W."/>
            <person name="Visel A."/>
            <person name="Grigoriev I.V."/>
        </authorList>
    </citation>
    <scope>NUCLEOTIDE SEQUENCE [LARGE SCALE GENOMIC DNA]</scope>
    <source>
        <strain evidence="3 4">68-887.2</strain>
    </source>
</reference>
<evidence type="ECO:0000256" key="1">
    <source>
        <dbReference type="SAM" id="MobiDB-lite"/>
    </source>
</evidence>
<dbReference type="STRING" id="71784.A0A1Y2BBW3"/>
<feature type="region of interest" description="Disordered" evidence="1">
    <location>
        <begin position="672"/>
        <end position="694"/>
    </location>
</feature>
<evidence type="ECO:0000313" key="3">
    <source>
        <dbReference type="EMBL" id="ORY32323.1"/>
    </source>
</evidence>
<dbReference type="PANTHER" id="PTHR14195">
    <property type="entry name" value="G PATCH DOMAIN CONTAINING PROTEIN 2"/>
    <property type="match status" value="1"/>
</dbReference>
<feature type="region of interest" description="Disordered" evidence="1">
    <location>
        <begin position="344"/>
        <end position="376"/>
    </location>
</feature>
<feature type="region of interest" description="Disordered" evidence="1">
    <location>
        <begin position="141"/>
        <end position="167"/>
    </location>
</feature>
<dbReference type="GO" id="GO:0003676">
    <property type="term" value="F:nucleic acid binding"/>
    <property type="evidence" value="ECO:0007669"/>
    <property type="project" value="UniProtKB-UniRule"/>
</dbReference>
<dbReference type="Pfam" id="PF01424">
    <property type="entry name" value="R3H"/>
    <property type="match status" value="1"/>
</dbReference>
<dbReference type="InterPro" id="IPR036867">
    <property type="entry name" value="R3H_dom_sf"/>
</dbReference>
<feature type="compositionally biased region" description="Gly residues" evidence="1">
    <location>
        <begin position="20"/>
        <end position="62"/>
    </location>
</feature>
<dbReference type="SUPFAM" id="SSF82708">
    <property type="entry name" value="R3H domain"/>
    <property type="match status" value="1"/>
</dbReference>
<evidence type="ECO:0000313" key="4">
    <source>
        <dbReference type="Proteomes" id="UP000193986"/>
    </source>
</evidence>
<sequence>MPRRQPFDDFLNGGPTPRGRGAGRGRGGGGRGGGFPGRGVPLGGGGNFRGSPRGGGRGGRGGNLASDYSNVGFDYANIQKQGYSKLEGYSVDSFGGAPSDSPRGRGRGAGFGGNGGRGSYIPRGAQGQRGGSSARGAFTPSGAATPVTGLGYHGKGKAPERGGRTLGKSTVGKGGVIWGGGMAPLFVKAGELFKDGEVDVITIDEGEHIHVEALSLSDPSAPQMTDLQDDTEIEIQWPQAAAFPSASDTGLDEDSAESEDPIHVTGHRVADFLALGTTPPQNVENASNSSLSEVEASNEPSEDEVELDEVEEGEAKLDQDQSTVDVSMVEVEEETSLFFVDTEPAASHSAVPSYERVDGTTLGQQTLVDPTTNSDEEKIVFIPKTYREPEPITIPVPLPPLENTFRDPRTIIQPDEEMSIRARSRRDKKAAKREKRHNRGKKAQKARRLPEPIEGSDMEWGSDGPPPVILDVEGLEEMGEDDAEDDMAVLRDYLAGTLLNAEDEDEDGDEGDEDKDEDEGIEDKDDEEGIEDTDGEEASSSEPSNVGDGAGETGEISQLSEGEEENQWESETGSSGSSDLGDLEAALDLDSDVDDDIEALFNGKSKSKAKGKAKGKGVVKGKGKAKWSEEDEDEDDGDWFVRHMEAALNGAELPPPERKVREKIFNSIQNGTFEDDWDLPTQPAKKGKKKDQLKGIPAELQAQWEADRQKKAAKRQQRDIELGRLVADIERQMTVHRPAKGKGQGKARAASYAHLIPASASEVADMFDIDSDSDDHLPISSLPYHLQKGMGDKRNKKAKGLLPRTVLELDFEIREFLQDPGKTTYSCPPMAKAERAKIHILADCYGLGSKSRGAGRDRFT</sequence>
<feature type="compositionally biased region" description="Acidic residues" evidence="1">
    <location>
        <begin position="501"/>
        <end position="539"/>
    </location>
</feature>
<feature type="region of interest" description="Disordered" evidence="1">
    <location>
        <begin position="601"/>
        <end position="636"/>
    </location>
</feature>
<feature type="domain" description="R3H" evidence="2">
    <location>
        <begin position="803"/>
        <end position="860"/>
    </location>
</feature>
<feature type="compositionally biased region" description="Low complexity" evidence="1">
    <location>
        <begin position="569"/>
        <end position="580"/>
    </location>
</feature>
<name>A0A1Y2BBW3_9TREE</name>
<dbReference type="InterPro" id="IPR001374">
    <property type="entry name" value="R3H_dom"/>
</dbReference>
<gene>
    <name evidence="3" type="ORF">BCR39DRAFT_47178</name>
</gene>
<keyword evidence="4" id="KW-1185">Reference proteome</keyword>
<dbReference type="EMBL" id="MCFC01000010">
    <property type="protein sequence ID" value="ORY32323.1"/>
    <property type="molecule type" value="Genomic_DNA"/>
</dbReference>
<dbReference type="AlphaFoldDB" id="A0A1Y2BBW3"/>
<organism evidence="3 4">
    <name type="scientific">Naematelia encephala</name>
    <dbReference type="NCBI Taxonomy" id="71784"/>
    <lineage>
        <taxon>Eukaryota</taxon>
        <taxon>Fungi</taxon>
        <taxon>Dikarya</taxon>
        <taxon>Basidiomycota</taxon>
        <taxon>Agaricomycotina</taxon>
        <taxon>Tremellomycetes</taxon>
        <taxon>Tremellales</taxon>
        <taxon>Naemateliaceae</taxon>
        <taxon>Naematelia</taxon>
    </lineage>
</organism>
<dbReference type="OrthoDB" id="21470at2759"/>
<feature type="compositionally biased region" description="Polar residues" evidence="1">
    <location>
        <begin position="361"/>
        <end position="373"/>
    </location>
</feature>
<dbReference type="InParanoid" id="A0A1Y2BBW3"/>
<feature type="region of interest" description="Disordered" evidence="1">
    <location>
        <begin position="1"/>
        <end position="69"/>
    </location>
</feature>
<feature type="compositionally biased region" description="Acidic residues" evidence="1">
    <location>
        <begin position="300"/>
        <end position="312"/>
    </location>
</feature>
<feature type="compositionally biased region" description="Basic residues" evidence="1">
    <location>
        <begin position="422"/>
        <end position="447"/>
    </location>
</feature>
<proteinExistence type="predicted"/>
<feature type="compositionally biased region" description="Basic residues" evidence="1">
    <location>
        <begin position="605"/>
        <end position="625"/>
    </location>
</feature>
<dbReference type="Gene3D" id="3.30.1370.50">
    <property type="entry name" value="R3H-like domain"/>
    <property type="match status" value="1"/>
</dbReference>
<feature type="compositionally biased region" description="Acidic residues" evidence="1">
    <location>
        <begin position="473"/>
        <end position="487"/>
    </location>
</feature>